<reference evidence="3" key="2">
    <citation type="submission" date="2022-01" db="EMBL/GenBank/DDBJ databases">
        <authorList>
            <person name="Yamashiro T."/>
            <person name="Shiraishi A."/>
            <person name="Satake H."/>
            <person name="Nakayama K."/>
        </authorList>
    </citation>
    <scope>NUCLEOTIDE SEQUENCE</scope>
</reference>
<evidence type="ECO:0000313" key="4">
    <source>
        <dbReference type="Proteomes" id="UP001151760"/>
    </source>
</evidence>
<evidence type="ECO:0000259" key="2">
    <source>
        <dbReference type="Pfam" id="PF03732"/>
    </source>
</evidence>
<dbReference type="InterPro" id="IPR005162">
    <property type="entry name" value="Retrotrans_gag_dom"/>
</dbReference>
<evidence type="ECO:0000313" key="3">
    <source>
        <dbReference type="EMBL" id="GJT73290.1"/>
    </source>
</evidence>
<dbReference type="Proteomes" id="UP001151760">
    <property type="component" value="Unassembled WGS sequence"/>
</dbReference>
<feature type="region of interest" description="Disordered" evidence="1">
    <location>
        <begin position="28"/>
        <end position="55"/>
    </location>
</feature>
<proteinExistence type="predicted"/>
<gene>
    <name evidence="3" type="ORF">Tco_1032576</name>
</gene>
<dbReference type="Pfam" id="PF03732">
    <property type="entry name" value="Retrotrans_gag"/>
    <property type="match status" value="1"/>
</dbReference>
<feature type="compositionally biased region" description="Basic residues" evidence="1">
    <location>
        <begin position="31"/>
        <end position="47"/>
    </location>
</feature>
<sequence length="320" mass="36979">MVKTGLIKAIDSFVPLDEHLATFRGYGYSRKGTKRKPKPNKAKHGKERTKSSRMAMRNRSQAVVYDNNNQVLRILFTPQIRMADTSNYGRIAPGLPPRDTEDANVILKSQQQILEIMMGCLLNSCPDKQFSRTDKRNHTCHIDYFNKITSTLRYPNVPTNQLVMLFPYFYRGRPTRIWLEKEPPRSIQTWDDLVAKFINQFFPPSKTTNLRNEITNFKQRFDESFSEAWDRFKDLLPRHVHTWILGAYHLDIITQCLNHIGEQSKVRHSRSKAIVAKVSTSASTSGVSPDVAELKDYGFRDLLLVQADSPVQLRFRKAGF</sequence>
<keyword evidence="3" id="KW-0695">RNA-directed DNA polymerase</keyword>
<organism evidence="3 4">
    <name type="scientific">Tanacetum coccineum</name>
    <dbReference type="NCBI Taxonomy" id="301880"/>
    <lineage>
        <taxon>Eukaryota</taxon>
        <taxon>Viridiplantae</taxon>
        <taxon>Streptophyta</taxon>
        <taxon>Embryophyta</taxon>
        <taxon>Tracheophyta</taxon>
        <taxon>Spermatophyta</taxon>
        <taxon>Magnoliopsida</taxon>
        <taxon>eudicotyledons</taxon>
        <taxon>Gunneridae</taxon>
        <taxon>Pentapetalae</taxon>
        <taxon>asterids</taxon>
        <taxon>campanulids</taxon>
        <taxon>Asterales</taxon>
        <taxon>Asteraceae</taxon>
        <taxon>Asteroideae</taxon>
        <taxon>Anthemideae</taxon>
        <taxon>Anthemidinae</taxon>
        <taxon>Tanacetum</taxon>
    </lineage>
</organism>
<dbReference type="PANTHER" id="PTHR33223">
    <property type="entry name" value="CCHC-TYPE DOMAIN-CONTAINING PROTEIN"/>
    <property type="match status" value="1"/>
</dbReference>
<feature type="domain" description="Retrotransposon gag" evidence="2">
    <location>
        <begin position="175"/>
        <end position="238"/>
    </location>
</feature>
<keyword evidence="3" id="KW-0808">Transferase</keyword>
<dbReference type="EMBL" id="BQNB010018338">
    <property type="protein sequence ID" value="GJT73290.1"/>
    <property type="molecule type" value="Genomic_DNA"/>
</dbReference>
<reference evidence="3" key="1">
    <citation type="journal article" date="2022" name="Int. J. Mol. Sci.">
        <title>Draft Genome of Tanacetum Coccineum: Genomic Comparison of Closely Related Tanacetum-Family Plants.</title>
        <authorList>
            <person name="Yamashiro T."/>
            <person name="Shiraishi A."/>
            <person name="Nakayama K."/>
            <person name="Satake H."/>
        </authorList>
    </citation>
    <scope>NUCLEOTIDE SEQUENCE</scope>
</reference>
<comment type="caution">
    <text evidence="3">The sequence shown here is derived from an EMBL/GenBank/DDBJ whole genome shotgun (WGS) entry which is preliminary data.</text>
</comment>
<keyword evidence="4" id="KW-1185">Reference proteome</keyword>
<evidence type="ECO:0000256" key="1">
    <source>
        <dbReference type="SAM" id="MobiDB-lite"/>
    </source>
</evidence>
<dbReference type="PANTHER" id="PTHR33223:SF11">
    <property type="entry name" value="ELEMENT PROTEIN, PUTATIVE-RELATED"/>
    <property type="match status" value="1"/>
</dbReference>
<dbReference type="GO" id="GO:0003964">
    <property type="term" value="F:RNA-directed DNA polymerase activity"/>
    <property type="evidence" value="ECO:0007669"/>
    <property type="project" value="UniProtKB-KW"/>
</dbReference>
<accession>A0ABQ5GDP6</accession>
<keyword evidence="3" id="KW-0548">Nucleotidyltransferase</keyword>
<name>A0ABQ5GDP6_9ASTR</name>
<protein>
    <submittedName>
        <fullName evidence="3">Reverse transcriptase domain-containing protein</fullName>
    </submittedName>
</protein>